<evidence type="ECO:0000313" key="3">
    <source>
        <dbReference type="EMBL" id="KKK34801.1"/>
    </source>
</evidence>
<reference evidence="3 4" key="1">
    <citation type="submission" date="2015-04" db="EMBL/GenBank/DDBJ databases">
        <title>Taxonomic description and genome sequence of Salinicoccus sediminis sp. nov., a novel hyper halotolerant bacterium isolated from marine sediment.</title>
        <authorList>
            <person name="Mathan Kumar R."/>
            <person name="Kaur G."/>
            <person name="Kumar N."/>
            <person name="Kumar A."/>
            <person name="Singh N.K."/>
            <person name="Kaur N."/>
            <person name="Mayilraj S."/>
        </authorList>
    </citation>
    <scope>NUCLEOTIDE SEQUENCE [LARGE SCALE GENOMIC DNA]</scope>
    <source>
        <strain evidence="3 4">SV-16</strain>
    </source>
</reference>
<sequence length="156" mass="17186">MEDRTFRNAMGRFATGVTVITVNEGGETHGMTANAFMSVSLDPKLVLISIDNRATMLDKLKSADSFGISMLTEEQKHLSKHFAKQEVFEGGISFDVIDEVPVLRDSLAALVCKNYQQVPAGDHTLILGQVEEILFEEGEPLTFFKGQYGGIRSDAR</sequence>
<dbReference type="PANTHER" id="PTHR30466:SF1">
    <property type="entry name" value="FMN REDUCTASE (NADH) RUTF"/>
    <property type="match status" value="1"/>
</dbReference>
<proteinExistence type="predicted"/>
<dbReference type="STRING" id="1432562.WN59_03835"/>
<evidence type="ECO:0000256" key="1">
    <source>
        <dbReference type="ARBA" id="ARBA00023002"/>
    </source>
</evidence>
<dbReference type="Pfam" id="PF01613">
    <property type="entry name" value="Flavin_Reduct"/>
    <property type="match status" value="1"/>
</dbReference>
<evidence type="ECO:0000313" key="4">
    <source>
        <dbReference type="Proteomes" id="UP000034287"/>
    </source>
</evidence>
<evidence type="ECO:0000259" key="2">
    <source>
        <dbReference type="SMART" id="SM00903"/>
    </source>
</evidence>
<dbReference type="GO" id="GO:0010181">
    <property type="term" value="F:FMN binding"/>
    <property type="evidence" value="ECO:0007669"/>
    <property type="project" value="InterPro"/>
</dbReference>
<dbReference type="GO" id="GO:0006208">
    <property type="term" value="P:pyrimidine nucleobase catabolic process"/>
    <property type="evidence" value="ECO:0007669"/>
    <property type="project" value="TreeGrafter"/>
</dbReference>
<dbReference type="Gene3D" id="2.30.110.10">
    <property type="entry name" value="Electron Transport, Fmn-binding Protein, Chain A"/>
    <property type="match status" value="1"/>
</dbReference>
<keyword evidence="4" id="KW-1185">Reference proteome</keyword>
<dbReference type="SUPFAM" id="SSF50475">
    <property type="entry name" value="FMN-binding split barrel"/>
    <property type="match status" value="1"/>
</dbReference>
<dbReference type="RefSeq" id="WP_046512924.1">
    <property type="nucleotide sequence ID" value="NZ_LAYZ01000002.1"/>
</dbReference>
<feature type="domain" description="Flavin reductase like" evidence="2">
    <location>
        <begin position="10"/>
        <end position="150"/>
    </location>
</feature>
<dbReference type="InterPro" id="IPR050268">
    <property type="entry name" value="NADH-dep_flavin_reductase"/>
</dbReference>
<dbReference type="PATRIC" id="fig|1432562.3.peg.748"/>
<name>A0A0M2SMB1_9STAP</name>
<dbReference type="InterPro" id="IPR002563">
    <property type="entry name" value="Flavin_Rdtase-like_dom"/>
</dbReference>
<dbReference type="Proteomes" id="UP000034287">
    <property type="component" value="Unassembled WGS sequence"/>
</dbReference>
<dbReference type="SMART" id="SM00903">
    <property type="entry name" value="Flavin_Reduct"/>
    <property type="match status" value="1"/>
</dbReference>
<keyword evidence="1" id="KW-0560">Oxidoreductase</keyword>
<dbReference type="AlphaFoldDB" id="A0A0M2SMB1"/>
<gene>
    <name evidence="3" type="ORF">WN59_03835</name>
</gene>
<dbReference type="GO" id="GO:0042602">
    <property type="term" value="F:riboflavin reductase (NADPH) activity"/>
    <property type="evidence" value="ECO:0007669"/>
    <property type="project" value="TreeGrafter"/>
</dbReference>
<organism evidence="3 4">
    <name type="scientific">Salinicoccus sediminis</name>
    <dbReference type="NCBI Taxonomy" id="1432562"/>
    <lineage>
        <taxon>Bacteria</taxon>
        <taxon>Bacillati</taxon>
        <taxon>Bacillota</taxon>
        <taxon>Bacilli</taxon>
        <taxon>Bacillales</taxon>
        <taxon>Staphylococcaceae</taxon>
        <taxon>Salinicoccus</taxon>
    </lineage>
</organism>
<dbReference type="InterPro" id="IPR012349">
    <property type="entry name" value="Split_barrel_FMN-bd"/>
</dbReference>
<dbReference type="OrthoDB" id="9792858at2"/>
<comment type="caution">
    <text evidence="3">The sequence shown here is derived from an EMBL/GenBank/DDBJ whole genome shotgun (WGS) entry which is preliminary data.</text>
</comment>
<dbReference type="PANTHER" id="PTHR30466">
    <property type="entry name" value="FLAVIN REDUCTASE"/>
    <property type="match status" value="1"/>
</dbReference>
<accession>A0A0M2SMB1</accession>
<dbReference type="EMBL" id="LAYZ01000002">
    <property type="protein sequence ID" value="KKK34801.1"/>
    <property type="molecule type" value="Genomic_DNA"/>
</dbReference>
<protein>
    <submittedName>
        <fullName evidence="3">Flavin reductase</fullName>
    </submittedName>
</protein>